<feature type="chain" id="PRO_5042230826" evidence="2">
    <location>
        <begin position="20"/>
        <end position="507"/>
    </location>
</feature>
<accession>A0AAE9Z0Y3</accession>
<keyword evidence="2" id="KW-0732">Signal</keyword>
<dbReference type="PANTHER" id="PTHR35936">
    <property type="entry name" value="MEMBRANE-BOUND LYTIC MUREIN TRANSGLYCOSYLASE F"/>
    <property type="match status" value="1"/>
</dbReference>
<proteinExistence type="inferred from homology"/>
<dbReference type="SUPFAM" id="SSF53850">
    <property type="entry name" value="Periplasmic binding protein-like II"/>
    <property type="match status" value="2"/>
</dbReference>
<protein>
    <submittedName>
        <fullName evidence="3">Transporter substrate-binding domain-containing protein</fullName>
    </submittedName>
</protein>
<dbReference type="RefSeq" id="WP_044839197.1">
    <property type="nucleotide sequence ID" value="NZ_CP059733.1"/>
</dbReference>
<dbReference type="AlphaFoldDB" id="A0AAE9Z0Y3"/>
<name>A0AAE9Z0Y3_9GAMM</name>
<dbReference type="Gene3D" id="3.40.190.10">
    <property type="entry name" value="Periplasmic binding protein-like II"/>
    <property type="match status" value="2"/>
</dbReference>
<dbReference type="PANTHER" id="PTHR35936:SF6">
    <property type="entry name" value="AMINO ACID ABC TRANSPORTER SUBSTRATE-BINDING PAAT FAMILY PROTEIN"/>
    <property type="match status" value="1"/>
</dbReference>
<evidence type="ECO:0000313" key="3">
    <source>
        <dbReference type="EMBL" id="WDE04615.1"/>
    </source>
</evidence>
<dbReference type="Proteomes" id="UP000032352">
    <property type="component" value="Chromosome"/>
</dbReference>
<dbReference type="KEGG" id="tvd:SG34_025330"/>
<reference evidence="3 4" key="1">
    <citation type="journal article" date="2015" name="Genome Announc.">
        <title>Draft Genome Sequences of Marine Isolates of Thalassomonas viridans and Thalassomonas actiniarum.</title>
        <authorList>
            <person name="Olonade I."/>
            <person name="van Zyl L.J."/>
            <person name="Trindade M."/>
        </authorList>
    </citation>
    <scope>NUCLEOTIDE SEQUENCE [LARGE SCALE GENOMIC DNA]</scope>
    <source>
        <strain evidence="3 4">XOM25</strain>
    </source>
</reference>
<evidence type="ECO:0000256" key="1">
    <source>
        <dbReference type="ARBA" id="ARBA00010333"/>
    </source>
</evidence>
<organism evidence="3 4">
    <name type="scientific">Thalassomonas viridans</name>
    <dbReference type="NCBI Taxonomy" id="137584"/>
    <lineage>
        <taxon>Bacteria</taxon>
        <taxon>Pseudomonadati</taxon>
        <taxon>Pseudomonadota</taxon>
        <taxon>Gammaproteobacteria</taxon>
        <taxon>Alteromonadales</taxon>
        <taxon>Colwelliaceae</taxon>
        <taxon>Thalassomonas</taxon>
    </lineage>
</organism>
<evidence type="ECO:0000313" key="4">
    <source>
        <dbReference type="Proteomes" id="UP000032352"/>
    </source>
</evidence>
<gene>
    <name evidence="3" type="ORF">SG34_025330</name>
</gene>
<feature type="signal peptide" evidence="2">
    <location>
        <begin position="1"/>
        <end position="19"/>
    </location>
</feature>
<dbReference type="EMBL" id="CP059733">
    <property type="protein sequence ID" value="WDE04615.1"/>
    <property type="molecule type" value="Genomic_DNA"/>
</dbReference>
<keyword evidence="4" id="KW-1185">Reference proteome</keyword>
<reference evidence="3 4" key="2">
    <citation type="journal article" date="2022" name="Mar. Drugs">
        <title>Bioassay-Guided Fractionation Leads to the Detection of Cholic Acid Generated by the Rare Thalassomonas sp.</title>
        <authorList>
            <person name="Pheiffer F."/>
            <person name="Schneider Y.K."/>
            <person name="Hansen E.H."/>
            <person name="Andersen J.H."/>
            <person name="Isaksson J."/>
            <person name="Busche T."/>
            <person name="R C."/>
            <person name="Kalinowski J."/>
            <person name="Zyl L.V."/>
            <person name="Trindade M."/>
        </authorList>
    </citation>
    <scope>NUCLEOTIDE SEQUENCE [LARGE SCALE GENOMIC DNA]</scope>
    <source>
        <strain evidence="3 4">XOM25</strain>
    </source>
</reference>
<evidence type="ECO:0000256" key="2">
    <source>
        <dbReference type="SAM" id="SignalP"/>
    </source>
</evidence>
<sequence>MKLITVFLFLILASAPGYGENISVGADEWQGYSHSDGSGIYFELLRKIYPEYRLDYKVSSFNRALKKFKQNKLDIIVGVYKEDLERALFPNWYLDTEYPVMAFYDPKLLTIRHLNDFKQLSTSWLRGYAFNRYLPESENTYLIDDINLGFKMLANQRIDTFIDYSYNLPEKYRQQFSSFEILPSRRIYIAFQRNQHGKKLARQFDRKMAQLRRSGELAKLFASEYQRSGLAGFNPDKSEIIIYTDEVNVLKEAKLEQLTLEPSLNRILNLTLDSLDNYRFTYKVMHDFSRIYQYQHKENVCFIDMIKTRQRQAHFAFSEPFSLYLGLHLYSKIPLGDKEAIDLPQLLSSKKPNKEPDKSANETQLRLAKISGRSYGERIDRQLDLIAPRQSYTIPVDTKTALKQLDNGRFDLLIEYPSEVDFYWPQVSREKIHSYAITGADSYVLGHIMCAKSATTAQLINDFNTSLKQRIPTQAFYKTQLQGVAEANKSEFTRYFNQVFHNNHQVQ</sequence>
<comment type="similarity">
    <text evidence="1">Belongs to the bacterial solute-binding protein 3 family.</text>
</comment>